<keyword evidence="2" id="KW-1185">Reference proteome</keyword>
<dbReference type="EMBL" id="QRBI01000117">
    <property type="protein sequence ID" value="RMC08536.1"/>
    <property type="molecule type" value="Genomic_DNA"/>
</dbReference>
<reference evidence="1 2" key="1">
    <citation type="submission" date="2018-07" db="EMBL/GenBank/DDBJ databases">
        <title>A high quality draft genome assembly of the barn swallow (H. rustica rustica).</title>
        <authorList>
            <person name="Formenti G."/>
            <person name="Chiara M."/>
            <person name="Poveda L."/>
            <person name="Francoijs K.-J."/>
            <person name="Bonisoli-Alquati A."/>
            <person name="Canova L."/>
            <person name="Gianfranceschi L."/>
            <person name="Horner D.S."/>
            <person name="Saino N."/>
        </authorList>
    </citation>
    <scope>NUCLEOTIDE SEQUENCE [LARGE SCALE GENOMIC DNA]</scope>
    <source>
        <strain evidence="1">Chelidonia</strain>
        <tissue evidence="1">Blood</tissue>
    </source>
</reference>
<name>A0A3M0K5T0_HIRRU</name>
<comment type="caution">
    <text evidence="1">The sequence shown here is derived from an EMBL/GenBank/DDBJ whole genome shotgun (WGS) entry which is preliminary data.</text>
</comment>
<evidence type="ECO:0000313" key="1">
    <source>
        <dbReference type="EMBL" id="RMC08536.1"/>
    </source>
</evidence>
<dbReference type="Proteomes" id="UP000269221">
    <property type="component" value="Unassembled WGS sequence"/>
</dbReference>
<protein>
    <submittedName>
        <fullName evidence="1">Uncharacterized protein</fullName>
    </submittedName>
</protein>
<proteinExistence type="predicted"/>
<sequence>MGNAATAKKGNEIESGRANGEKIKYEGIMEFSKLRCEDAQDAMKPTEILHGEDVCLMGQQSSAGVTLASIL</sequence>
<dbReference type="AlphaFoldDB" id="A0A3M0K5T0"/>
<gene>
    <name evidence="1" type="ORF">DUI87_14782</name>
</gene>
<organism evidence="1 2">
    <name type="scientific">Hirundo rustica rustica</name>
    <dbReference type="NCBI Taxonomy" id="333673"/>
    <lineage>
        <taxon>Eukaryota</taxon>
        <taxon>Metazoa</taxon>
        <taxon>Chordata</taxon>
        <taxon>Craniata</taxon>
        <taxon>Vertebrata</taxon>
        <taxon>Euteleostomi</taxon>
        <taxon>Archelosauria</taxon>
        <taxon>Archosauria</taxon>
        <taxon>Dinosauria</taxon>
        <taxon>Saurischia</taxon>
        <taxon>Theropoda</taxon>
        <taxon>Coelurosauria</taxon>
        <taxon>Aves</taxon>
        <taxon>Neognathae</taxon>
        <taxon>Neoaves</taxon>
        <taxon>Telluraves</taxon>
        <taxon>Australaves</taxon>
        <taxon>Passeriformes</taxon>
        <taxon>Sylvioidea</taxon>
        <taxon>Hirundinidae</taxon>
        <taxon>Hirundo</taxon>
    </lineage>
</organism>
<accession>A0A3M0K5T0</accession>
<evidence type="ECO:0000313" key="2">
    <source>
        <dbReference type="Proteomes" id="UP000269221"/>
    </source>
</evidence>